<dbReference type="InterPro" id="IPR027478">
    <property type="entry name" value="LdcA_N"/>
</dbReference>
<dbReference type="GO" id="GO:0006508">
    <property type="term" value="P:proteolysis"/>
    <property type="evidence" value="ECO:0007669"/>
    <property type="project" value="UniProtKB-KW"/>
</dbReference>
<organism evidence="10 11">
    <name type="scientific">Pseudosporangium ferrugineum</name>
    <dbReference type="NCBI Taxonomy" id="439699"/>
    <lineage>
        <taxon>Bacteria</taxon>
        <taxon>Bacillati</taxon>
        <taxon>Actinomycetota</taxon>
        <taxon>Actinomycetes</taxon>
        <taxon>Micromonosporales</taxon>
        <taxon>Micromonosporaceae</taxon>
        <taxon>Pseudosporangium</taxon>
    </lineage>
</organism>
<sequence length="364" mass="37986">MRKRAADYGPVSAERRNRKSDSGLSRRGLLRAGAALAGGTAVGAAALGSPAEAKGKVLKAPKLKAGDTVRVVAPAYPGDSRLVRGQEILEGMGLVVEYGEHVYDTAGYLAGTDENRLADLNAAFRDPKVRAIIGARGGYGSQRIVDGLDIAAVRKDPKVFFGFSDLTVIHSRLWRAARLVSFYGPLATWTDTRTGPESVASMKAALMSTDDIVITRDATEPSSAVRIAGSKGSVARGPLVGGNLTMIDMDTDTDSFPKLDGAIFLFEDTGEAPYSYDRMLTHLRRSGALEKIAGVAVGQFTGADVAPGAPTAAQVVTERLKDLGVPVLGGLRIGHGTGQLTVPIGANAVIDVEAGTLTVEAGVR</sequence>
<evidence type="ECO:0000259" key="8">
    <source>
        <dbReference type="Pfam" id="PF02016"/>
    </source>
</evidence>
<dbReference type="AlphaFoldDB" id="A0A2T0RDN3"/>
<feature type="active site" description="Charge relay system" evidence="6">
    <location>
        <position position="267"/>
    </location>
</feature>
<evidence type="ECO:0000256" key="6">
    <source>
        <dbReference type="PIRSR" id="PIRSR028757-1"/>
    </source>
</evidence>
<dbReference type="Proteomes" id="UP000239209">
    <property type="component" value="Unassembled WGS sequence"/>
</dbReference>
<dbReference type="PROSITE" id="PS51318">
    <property type="entry name" value="TAT"/>
    <property type="match status" value="1"/>
</dbReference>
<accession>A0A2T0RDN3</accession>
<name>A0A2T0RDN3_9ACTN</name>
<dbReference type="CDD" id="cd07025">
    <property type="entry name" value="Peptidase_S66"/>
    <property type="match status" value="1"/>
</dbReference>
<feature type="domain" description="LD-carboxypeptidase C-terminal" evidence="9">
    <location>
        <begin position="236"/>
        <end position="349"/>
    </location>
</feature>
<dbReference type="EMBL" id="PVZG01000036">
    <property type="protein sequence ID" value="PRY19263.1"/>
    <property type="molecule type" value="Genomic_DNA"/>
</dbReference>
<dbReference type="InterPro" id="IPR040921">
    <property type="entry name" value="Peptidase_S66C"/>
</dbReference>
<gene>
    <name evidence="10" type="ORF">CLV70_13626</name>
</gene>
<dbReference type="InterPro" id="IPR003507">
    <property type="entry name" value="S66_fam"/>
</dbReference>
<dbReference type="InterPro" id="IPR006311">
    <property type="entry name" value="TAT_signal"/>
</dbReference>
<keyword evidence="2 10" id="KW-0121">Carboxypeptidase</keyword>
<proteinExistence type="inferred from homology"/>
<comment type="caution">
    <text evidence="10">The sequence shown here is derived from an EMBL/GenBank/DDBJ whole genome shotgun (WGS) entry which is preliminary data.</text>
</comment>
<dbReference type="PIRSF" id="PIRSF028757">
    <property type="entry name" value="LD-carboxypeptidase"/>
    <property type="match status" value="1"/>
</dbReference>
<evidence type="ECO:0000256" key="7">
    <source>
        <dbReference type="SAM" id="MobiDB-lite"/>
    </source>
</evidence>
<dbReference type="GO" id="GO:0004180">
    <property type="term" value="F:carboxypeptidase activity"/>
    <property type="evidence" value="ECO:0007669"/>
    <property type="project" value="UniProtKB-KW"/>
</dbReference>
<evidence type="ECO:0000259" key="9">
    <source>
        <dbReference type="Pfam" id="PF17676"/>
    </source>
</evidence>
<dbReference type="PANTHER" id="PTHR30237:SF2">
    <property type="entry name" value="MUREIN TETRAPEPTIDE CARBOXYPEPTIDASE"/>
    <property type="match status" value="1"/>
</dbReference>
<dbReference type="InterPro" id="IPR029062">
    <property type="entry name" value="Class_I_gatase-like"/>
</dbReference>
<keyword evidence="11" id="KW-1185">Reference proteome</keyword>
<reference evidence="10 11" key="1">
    <citation type="submission" date="2018-03" db="EMBL/GenBank/DDBJ databases">
        <title>Genomic Encyclopedia of Archaeal and Bacterial Type Strains, Phase II (KMG-II): from individual species to whole genera.</title>
        <authorList>
            <person name="Goeker M."/>
        </authorList>
    </citation>
    <scope>NUCLEOTIDE SEQUENCE [LARGE SCALE GENOMIC DNA]</scope>
    <source>
        <strain evidence="10 11">DSM 45348</strain>
    </source>
</reference>
<keyword evidence="4" id="KW-0378">Hydrolase</keyword>
<dbReference type="Gene3D" id="3.50.30.60">
    <property type="entry name" value="LD-carboxypeptidase A C-terminal domain-like"/>
    <property type="match status" value="1"/>
</dbReference>
<evidence type="ECO:0000313" key="10">
    <source>
        <dbReference type="EMBL" id="PRY19263.1"/>
    </source>
</evidence>
<dbReference type="Pfam" id="PF02016">
    <property type="entry name" value="Peptidase_S66"/>
    <property type="match status" value="1"/>
</dbReference>
<feature type="active site" description="Nucleophile" evidence="6">
    <location>
        <position position="164"/>
    </location>
</feature>
<feature type="domain" description="LD-carboxypeptidase N-terminal" evidence="8">
    <location>
        <begin position="69"/>
        <end position="184"/>
    </location>
</feature>
<dbReference type="SUPFAM" id="SSF141986">
    <property type="entry name" value="LD-carboxypeptidase A C-terminal domain-like"/>
    <property type="match status" value="1"/>
</dbReference>
<dbReference type="Gene3D" id="3.40.50.10740">
    <property type="entry name" value="Class I glutamine amidotransferase-like"/>
    <property type="match status" value="1"/>
</dbReference>
<comment type="similarity">
    <text evidence="1">Belongs to the peptidase S66 family.</text>
</comment>
<protein>
    <submittedName>
        <fullName evidence="10">Muramoyltetrapeptide carboxypeptidase</fullName>
    </submittedName>
</protein>
<evidence type="ECO:0000256" key="1">
    <source>
        <dbReference type="ARBA" id="ARBA00010233"/>
    </source>
</evidence>
<dbReference type="InterPro" id="IPR040449">
    <property type="entry name" value="Peptidase_S66_N"/>
</dbReference>
<evidence type="ECO:0000256" key="3">
    <source>
        <dbReference type="ARBA" id="ARBA00022670"/>
    </source>
</evidence>
<dbReference type="PANTHER" id="PTHR30237">
    <property type="entry name" value="MURAMOYLTETRAPEPTIDE CARBOXYPEPTIDASE"/>
    <property type="match status" value="1"/>
</dbReference>
<evidence type="ECO:0000256" key="4">
    <source>
        <dbReference type="ARBA" id="ARBA00022801"/>
    </source>
</evidence>
<keyword evidence="3" id="KW-0645">Protease</keyword>
<feature type="region of interest" description="Disordered" evidence="7">
    <location>
        <begin position="1"/>
        <end position="24"/>
    </location>
</feature>
<dbReference type="Pfam" id="PF17676">
    <property type="entry name" value="Peptidase_S66C"/>
    <property type="match status" value="1"/>
</dbReference>
<keyword evidence="5" id="KW-0720">Serine protease</keyword>
<feature type="active site" description="Charge relay system" evidence="6">
    <location>
        <position position="335"/>
    </location>
</feature>
<dbReference type="GO" id="GO:0008236">
    <property type="term" value="F:serine-type peptidase activity"/>
    <property type="evidence" value="ECO:0007669"/>
    <property type="project" value="UniProtKB-KW"/>
</dbReference>
<dbReference type="InterPro" id="IPR027461">
    <property type="entry name" value="Carboxypeptidase_A_C_sf"/>
</dbReference>
<evidence type="ECO:0000256" key="5">
    <source>
        <dbReference type="ARBA" id="ARBA00022825"/>
    </source>
</evidence>
<evidence type="ECO:0000256" key="2">
    <source>
        <dbReference type="ARBA" id="ARBA00022645"/>
    </source>
</evidence>
<dbReference type="SUPFAM" id="SSF52317">
    <property type="entry name" value="Class I glutamine amidotransferase-like"/>
    <property type="match status" value="1"/>
</dbReference>
<evidence type="ECO:0000313" key="11">
    <source>
        <dbReference type="Proteomes" id="UP000239209"/>
    </source>
</evidence>